<dbReference type="EMBL" id="VEVO01000006">
    <property type="protein sequence ID" value="KAF0040709.1"/>
    <property type="molecule type" value="Genomic_DNA"/>
</dbReference>
<evidence type="ECO:0000313" key="3">
    <source>
        <dbReference type="Proteomes" id="UP000438429"/>
    </source>
</evidence>
<evidence type="ECO:0000256" key="1">
    <source>
        <dbReference type="SAM" id="MobiDB-lite"/>
    </source>
</evidence>
<protein>
    <submittedName>
        <fullName evidence="2">Uncharacterized protein</fullName>
    </submittedName>
</protein>
<accession>A0A6A4T787</accession>
<name>A0A6A4T787_SCOMX</name>
<comment type="caution">
    <text evidence="2">The sequence shown here is derived from an EMBL/GenBank/DDBJ whole genome shotgun (WGS) entry which is preliminary data.</text>
</comment>
<evidence type="ECO:0000313" key="2">
    <source>
        <dbReference type="EMBL" id="KAF0040709.1"/>
    </source>
</evidence>
<feature type="region of interest" description="Disordered" evidence="1">
    <location>
        <begin position="1"/>
        <end position="25"/>
    </location>
</feature>
<dbReference type="Proteomes" id="UP000438429">
    <property type="component" value="Unassembled WGS sequence"/>
</dbReference>
<organism evidence="2 3">
    <name type="scientific">Scophthalmus maximus</name>
    <name type="common">Turbot</name>
    <name type="synonym">Psetta maxima</name>
    <dbReference type="NCBI Taxonomy" id="52904"/>
    <lineage>
        <taxon>Eukaryota</taxon>
        <taxon>Metazoa</taxon>
        <taxon>Chordata</taxon>
        <taxon>Craniata</taxon>
        <taxon>Vertebrata</taxon>
        <taxon>Euteleostomi</taxon>
        <taxon>Actinopterygii</taxon>
        <taxon>Neopterygii</taxon>
        <taxon>Teleostei</taxon>
        <taxon>Neoteleostei</taxon>
        <taxon>Acanthomorphata</taxon>
        <taxon>Carangaria</taxon>
        <taxon>Pleuronectiformes</taxon>
        <taxon>Pleuronectoidei</taxon>
        <taxon>Scophthalmidae</taxon>
        <taxon>Scophthalmus</taxon>
    </lineage>
</organism>
<reference evidence="2 3" key="1">
    <citation type="submission" date="2019-06" db="EMBL/GenBank/DDBJ databases">
        <title>Draft genomes of female and male turbot (Scophthalmus maximus).</title>
        <authorList>
            <person name="Xu H."/>
            <person name="Xu X.-W."/>
            <person name="Shao C."/>
            <person name="Chen S."/>
        </authorList>
    </citation>
    <scope>NUCLEOTIDE SEQUENCE [LARGE SCALE GENOMIC DNA]</scope>
    <source>
        <strain evidence="2">Ysfricsl-2016a</strain>
        <tissue evidence="2">Blood</tissue>
    </source>
</reference>
<gene>
    <name evidence="2" type="ORF">F2P81_006607</name>
</gene>
<dbReference type="AlphaFoldDB" id="A0A6A4T787"/>
<proteinExistence type="predicted"/>
<sequence>MGNPQLWTRNKTKSQRGKRRDEQSQRHVLRSAFMCQLGRTRANESTASRGFLTTFGSCDAKCEIVAMADRCTCVDSSV</sequence>